<dbReference type="InterPro" id="IPR036388">
    <property type="entry name" value="WH-like_DNA-bd_sf"/>
</dbReference>
<organism evidence="1 2">
    <name type="scientific">Pseudonocardia parietis</name>
    <dbReference type="NCBI Taxonomy" id="570936"/>
    <lineage>
        <taxon>Bacteria</taxon>
        <taxon>Bacillati</taxon>
        <taxon>Actinomycetota</taxon>
        <taxon>Actinomycetes</taxon>
        <taxon>Pseudonocardiales</taxon>
        <taxon>Pseudonocardiaceae</taxon>
        <taxon>Pseudonocardia</taxon>
    </lineage>
</organism>
<dbReference type="InterPro" id="IPR036390">
    <property type="entry name" value="WH_DNA-bd_sf"/>
</dbReference>
<dbReference type="RefSeq" id="WP_307862604.1">
    <property type="nucleotide sequence ID" value="NZ_JAGINU010000001.1"/>
</dbReference>
<evidence type="ECO:0000313" key="2">
    <source>
        <dbReference type="Proteomes" id="UP001519295"/>
    </source>
</evidence>
<name>A0ABS4W0X0_9PSEU</name>
<keyword evidence="2" id="KW-1185">Reference proteome</keyword>
<dbReference type="InterPro" id="IPR011991">
    <property type="entry name" value="ArsR-like_HTH"/>
</dbReference>
<gene>
    <name evidence="1" type="ORF">JOF36_005289</name>
</gene>
<comment type="caution">
    <text evidence="1">The sequence shown here is derived from an EMBL/GenBank/DDBJ whole genome shotgun (WGS) entry which is preliminary data.</text>
</comment>
<sequence length="225" mass="23633">MDIGDDVDRDSVAGLSSLGDPVRRRLYDCVAARDEAITRDDAAAATGIGRSLAAYHLDKLAEAGLLTVDYARPPGRGGPGAGRPAKRYTRTQQEMAVTIPPRNYALLATLVTTAVAADTTGTVRAAVDAAARAAGQAAGTTDLMDALRAHGYEPATDPDGGIELRNCPFHRLAREHTELVCGLNLELIAGLLEAAGQAPQRAALHPRPGRCCVLVHGSDRHDHTT</sequence>
<dbReference type="Gene3D" id="1.10.10.10">
    <property type="entry name" value="Winged helix-like DNA-binding domain superfamily/Winged helix DNA-binding domain"/>
    <property type="match status" value="1"/>
</dbReference>
<protein>
    <submittedName>
        <fullName evidence="1">ArsR family transcriptional regulator</fullName>
    </submittedName>
</protein>
<proteinExistence type="predicted"/>
<dbReference type="Proteomes" id="UP001519295">
    <property type="component" value="Unassembled WGS sequence"/>
</dbReference>
<dbReference type="EMBL" id="JAGINU010000001">
    <property type="protein sequence ID" value="MBP2369593.1"/>
    <property type="molecule type" value="Genomic_DNA"/>
</dbReference>
<dbReference type="CDD" id="cd00090">
    <property type="entry name" value="HTH_ARSR"/>
    <property type="match status" value="1"/>
</dbReference>
<reference evidence="1 2" key="1">
    <citation type="submission" date="2021-03" db="EMBL/GenBank/DDBJ databases">
        <title>Sequencing the genomes of 1000 actinobacteria strains.</title>
        <authorList>
            <person name="Klenk H.-P."/>
        </authorList>
    </citation>
    <scope>NUCLEOTIDE SEQUENCE [LARGE SCALE GENOMIC DNA]</scope>
    <source>
        <strain evidence="1 2">DSM 45256</strain>
    </source>
</reference>
<dbReference type="Pfam" id="PF12840">
    <property type="entry name" value="HTH_20"/>
    <property type="match status" value="1"/>
</dbReference>
<accession>A0ABS4W0X0</accession>
<evidence type="ECO:0000313" key="1">
    <source>
        <dbReference type="EMBL" id="MBP2369593.1"/>
    </source>
</evidence>
<dbReference type="SUPFAM" id="SSF46785">
    <property type="entry name" value="Winged helix' DNA-binding domain"/>
    <property type="match status" value="1"/>
</dbReference>